<dbReference type="Proteomes" id="UP001386955">
    <property type="component" value="Unassembled WGS sequence"/>
</dbReference>
<feature type="compositionally biased region" description="Low complexity" evidence="1">
    <location>
        <begin position="1"/>
        <end position="11"/>
    </location>
</feature>
<evidence type="ECO:0000313" key="3">
    <source>
        <dbReference type="Proteomes" id="UP001386955"/>
    </source>
</evidence>
<comment type="caution">
    <text evidence="2">The sequence shown here is derived from an EMBL/GenBank/DDBJ whole genome shotgun (WGS) entry which is preliminary data.</text>
</comment>
<keyword evidence="3" id="KW-1185">Reference proteome</keyword>
<feature type="region of interest" description="Disordered" evidence="1">
    <location>
        <begin position="1"/>
        <end position="22"/>
    </location>
</feature>
<dbReference type="EMBL" id="JAYMYS010000005">
    <property type="protein sequence ID" value="KAK7392731.1"/>
    <property type="molecule type" value="Genomic_DNA"/>
</dbReference>
<reference evidence="2 3" key="1">
    <citation type="submission" date="2024-01" db="EMBL/GenBank/DDBJ databases">
        <title>The genomes of 5 underutilized Papilionoideae crops provide insights into root nodulation and disease resistanc.</title>
        <authorList>
            <person name="Jiang F."/>
        </authorList>
    </citation>
    <scope>NUCLEOTIDE SEQUENCE [LARGE SCALE GENOMIC DNA]</scope>
    <source>
        <strain evidence="2">DUOXIRENSHENG_FW03</strain>
        <tissue evidence="2">Leaves</tissue>
    </source>
</reference>
<sequence length="84" mass="9255">MCSAPFSSSNPSSPPPPFNTSSVVPSPLLYEGNRQSTVLFSKFLFQFNLLVQARKGKDNRAEKNWRGREKRKALGIGSLLCGPI</sequence>
<accession>A0AAN9SBS6</accession>
<evidence type="ECO:0000256" key="1">
    <source>
        <dbReference type="SAM" id="MobiDB-lite"/>
    </source>
</evidence>
<name>A0AAN9SBS6_PSOTE</name>
<proteinExistence type="predicted"/>
<protein>
    <submittedName>
        <fullName evidence="2">Uncharacterized protein</fullName>
    </submittedName>
</protein>
<dbReference type="AlphaFoldDB" id="A0AAN9SBS6"/>
<organism evidence="2 3">
    <name type="scientific">Psophocarpus tetragonolobus</name>
    <name type="common">Winged bean</name>
    <name type="synonym">Dolichos tetragonolobus</name>
    <dbReference type="NCBI Taxonomy" id="3891"/>
    <lineage>
        <taxon>Eukaryota</taxon>
        <taxon>Viridiplantae</taxon>
        <taxon>Streptophyta</taxon>
        <taxon>Embryophyta</taxon>
        <taxon>Tracheophyta</taxon>
        <taxon>Spermatophyta</taxon>
        <taxon>Magnoliopsida</taxon>
        <taxon>eudicotyledons</taxon>
        <taxon>Gunneridae</taxon>
        <taxon>Pentapetalae</taxon>
        <taxon>rosids</taxon>
        <taxon>fabids</taxon>
        <taxon>Fabales</taxon>
        <taxon>Fabaceae</taxon>
        <taxon>Papilionoideae</taxon>
        <taxon>50 kb inversion clade</taxon>
        <taxon>NPAAA clade</taxon>
        <taxon>indigoferoid/millettioid clade</taxon>
        <taxon>Phaseoleae</taxon>
        <taxon>Psophocarpus</taxon>
    </lineage>
</organism>
<evidence type="ECO:0000313" key="2">
    <source>
        <dbReference type="EMBL" id="KAK7392731.1"/>
    </source>
</evidence>
<gene>
    <name evidence="2" type="ORF">VNO78_21177</name>
</gene>